<dbReference type="AlphaFoldDB" id="A0A2W7QNQ0"/>
<dbReference type="Proteomes" id="UP000248882">
    <property type="component" value="Unassembled WGS sequence"/>
</dbReference>
<dbReference type="EMBL" id="QKZT01000023">
    <property type="protein sequence ID" value="PZX47690.1"/>
    <property type="molecule type" value="Genomic_DNA"/>
</dbReference>
<keyword evidence="3" id="KW-1185">Reference proteome</keyword>
<comment type="caution">
    <text evidence="2">The sequence shown here is derived from an EMBL/GenBank/DDBJ whole genome shotgun (WGS) entry which is preliminary data.</text>
</comment>
<gene>
    <name evidence="2" type="ORF">LV85_03880</name>
</gene>
<dbReference type="Pfam" id="PF13320">
    <property type="entry name" value="GH123_cat"/>
    <property type="match status" value="1"/>
</dbReference>
<feature type="domain" description="Glycoside hydrolase 123 catalytic" evidence="1">
    <location>
        <begin position="172"/>
        <end position="478"/>
    </location>
</feature>
<evidence type="ECO:0000313" key="3">
    <source>
        <dbReference type="Proteomes" id="UP000248882"/>
    </source>
</evidence>
<proteinExistence type="predicted"/>
<accession>A0A2W7QNQ0</accession>
<evidence type="ECO:0000259" key="1">
    <source>
        <dbReference type="Pfam" id="PF13320"/>
    </source>
</evidence>
<dbReference type="InterPro" id="IPR025150">
    <property type="entry name" value="GH123_cat"/>
</dbReference>
<name>A0A2W7QNQ0_9BACT</name>
<evidence type="ECO:0000313" key="2">
    <source>
        <dbReference type="EMBL" id="PZX47690.1"/>
    </source>
</evidence>
<organism evidence="2 3">
    <name type="scientific">Algoriphagus chordae</name>
    <dbReference type="NCBI Taxonomy" id="237019"/>
    <lineage>
        <taxon>Bacteria</taxon>
        <taxon>Pseudomonadati</taxon>
        <taxon>Bacteroidota</taxon>
        <taxon>Cytophagia</taxon>
        <taxon>Cytophagales</taxon>
        <taxon>Cyclobacteriaceae</taxon>
        <taxon>Algoriphagus</taxon>
    </lineage>
</organism>
<protein>
    <submittedName>
        <fullName evidence="2">Uncharacterized protein DUF4091</fullName>
    </submittedName>
</protein>
<reference evidence="2 3" key="1">
    <citation type="submission" date="2018-06" db="EMBL/GenBank/DDBJ databases">
        <title>Genomic Encyclopedia of Archaeal and Bacterial Type Strains, Phase II (KMG-II): from individual species to whole genera.</title>
        <authorList>
            <person name="Goeker M."/>
        </authorList>
    </citation>
    <scope>NUCLEOTIDE SEQUENCE [LARGE SCALE GENOMIC DNA]</scope>
    <source>
        <strain evidence="2 3">DSM 19830</strain>
    </source>
</reference>
<sequence length="524" mass="60240">MSLGNYAQAQLNAHFTTFEDFGSKAPNKSEFKAWRNESVILPFLIYSDSTKGLDFQLKVEGKNVKAELIQLHLVEGDISAGNCGNAKKNGTFVKDFFPDRAETLQGNSFTVESAITYGLVKIQIPEKLKPGSYPVELTFDQNGDSQKIEATIKVIDQKLPDFSELDFEMDFWQFPQSISTYYDFKPFSEEHWEQMGLMFEQLKVLNQTVVTTSVFYDLFNTKIKPVEQMMIQVRKKADGSYSYDYSTFERYVELAASKGVSKEIAVHNLYPWNQTYFYFDETAGEVKTFKSAPGTDEYNAFWKPFLLDFASYLKAKNWMDKAVFWVDERDMNKTAELVKYVKGIDPAFKFGYSGRFSPALSELVYDYSLASNIVLDPDKLALRKSKGFKTTYYTSCYEVQPNMLMASNYGDIYFLLMLSRAKGYDGMLRWAFNLWSSKIMKSAIFSDLPSGDSHFVYPDAQVSLRYLILKDALEEVQKADVKAKSPKSSAKTKELLKAYNRYFLLNNESERNKMVSIMNKYLND</sequence>